<gene>
    <name evidence="2" type="ORF">EUX98_g7358</name>
</gene>
<dbReference type="SUPFAM" id="SSF50475">
    <property type="entry name" value="FMN-binding split barrel"/>
    <property type="match status" value="1"/>
</dbReference>
<name>A0A4S4MLR8_9APHY</name>
<accession>A0A4S4MLR8</accession>
<dbReference type="Gene3D" id="2.30.110.10">
    <property type="entry name" value="Electron Transport, Fmn-binding Protein, Chain A"/>
    <property type="match status" value="1"/>
</dbReference>
<dbReference type="OrthoDB" id="434253at2759"/>
<dbReference type="InterPro" id="IPR024624">
    <property type="entry name" value="Pyridox_Oxase_Alr4036_FMN-bd"/>
</dbReference>
<dbReference type="InterPro" id="IPR012349">
    <property type="entry name" value="Split_barrel_FMN-bd"/>
</dbReference>
<keyword evidence="3" id="KW-1185">Reference proteome</keyword>
<dbReference type="PANTHER" id="PTHR28243">
    <property type="entry name" value="AGL049CP"/>
    <property type="match status" value="1"/>
</dbReference>
<feature type="domain" description="Pyridoxamine 5'-phosphate oxidase Alr4036 family FMN-binding" evidence="1">
    <location>
        <begin position="5"/>
        <end position="101"/>
    </location>
</feature>
<dbReference type="EMBL" id="SGPM01000306">
    <property type="protein sequence ID" value="THH26834.1"/>
    <property type="molecule type" value="Genomic_DNA"/>
</dbReference>
<dbReference type="Pfam" id="PF12766">
    <property type="entry name" value="Pyridox_oxase_2"/>
    <property type="match status" value="1"/>
</dbReference>
<organism evidence="2 3">
    <name type="scientific">Antrodiella citrinella</name>
    <dbReference type="NCBI Taxonomy" id="2447956"/>
    <lineage>
        <taxon>Eukaryota</taxon>
        <taxon>Fungi</taxon>
        <taxon>Dikarya</taxon>
        <taxon>Basidiomycota</taxon>
        <taxon>Agaricomycotina</taxon>
        <taxon>Agaricomycetes</taxon>
        <taxon>Polyporales</taxon>
        <taxon>Steccherinaceae</taxon>
        <taxon>Antrodiella</taxon>
    </lineage>
</organism>
<dbReference type="AlphaFoldDB" id="A0A4S4MLR8"/>
<reference evidence="2 3" key="1">
    <citation type="submission" date="2019-02" db="EMBL/GenBank/DDBJ databases">
        <title>Genome sequencing of the rare red list fungi Antrodiella citrinella (Flaviporus citrinellus).</title>
        <authorList>
            <person name="Buettner E."/>
            <person name="Kellner H."/>
        </authorList>
    </citation>
    <scope>NUCLEOTIDE SEQUENCE [LARGE SCALE GENOMIC DNA]</scope>
    <source>
        <strain evidence="2 3">DSM 108506</strain>
    </source>
</reference>
<evidence type="ECO:0000259" key="1">
    <source>
        <dbReference type="Pfam" id="PF12766"/>
    </source>
</evidence>
<evidence type="ECO:0000313" key="3">
    <source>
        <dbReference type="Proteomes" id="UP000308730"/>
    </source>
</evidence>
<comment type="caution">
    <text evidence="2">The sequence shown here is derived from an EMBL/GenBank/DDBJ whole genome shotgun (WGS) entry which is preliminary data.</text>
</comment>
<protein>
    <recommendedName>
        <fullName evidence="1">Pyridoxamine 5'-phosphate oxidase Alr4036 family FMN-binding domain-containing protein</fullName>
    </recommendedName>
</protein>
<evidence type="ECO:0000313" key="2">
    <source>
        <dbReference type="EMBL" id="THH26834.1"/>
    </source>
</evidence>
<dbReference type="GO" id="GO:0010181">
    <property type="term" value="F:FMN binding"/>
    <property type="evidence" value="ECO:0007669"/>
    <property type="project" value="InterPro"/>
</dbReference>
<dbReference type="PANTHER" id="PTHR28243:SF1">
    <property type="entry name" value="PYRIDOXAMINE 5'-PHOSPHATE OXIDASE ALR4036 FAMILY FMN-BINDING DOMAIN-CONTAINING PROTEIN"/>
    <property type="match status" value="1"/>
</dbReference>
<sequence length="245" mass="27349">MAAHPRWFQALSKAVSIPENKGKSVYQIATVDTHNTPHVRSHIHRAFLVPNSYSAVPLLLTTTDVRTPKATQMLSNPAVEVAWWLEGSQEQFRVAGRVAVVPAPDHPFHTMQDTPRGSAFAKLGEDGEQGGAGGKFDWEKKRREVFDSMSAHMKASWARPPPASEIASYDDAKAWPETIKNLGEAETEDEKKDQEKALKNFALVVIEPLTVDWVQLGVIPNRRTFFKRLEAEGNGDEWVETIQVP</sequence>
<proteinExistence type="predicted"/>
<dbReference type="Proteomes" id="UP000308730">
    <property type="component" value="Unassembled WGS sequence"/>
</dbReference>